<feature type="domain" description="Transposase IS200-like" evidence="1">
    <location>
        <begin position="18"/>
        <end position="139"/>
    </location>
</feature>
<dbReference type="PATRIC" id="fig|1423805.4.peg.1069"/>
<dbReference type="GO" id="GO:0006313">
    <property type="term" value="P:DNA transposition"/>
    <property type="evidence" value="ECO:0007669"/>
    <property type="project" value="InterPro"/>
</dbReference>
<protein>
    <submittedName>
        <fullName evidence="2">Transposase-like protein</fullName>
    </submittedName>
</protein>
<proteinExistence type="predicted"/>
<dbReference type="Proteomes" id="UP000051835">
    <property type="component" value="Unassembled WGS sequence"/>
</dbReference>
<evidence type="ECO:0000259" key="1">
    <source>
        <dbReference type="SMART" id="SM01321"/>
    </source>
</evidence>
<dbReference type="NCBIfam" id="NF033573">
    <property type="entry name" value="transpos_IS200"/>
    <property type="match status" value="1"/>
</dbReference>
<dbReference type="GO" id="GO:0003677">
    <property type="term" value="F:DNA binding"/>
    <property type="evidence" value="ECO:0007669"/>
    <property type="project" value="InterPro"/>
</dbReference>
<dbReference type="InterPro" id="IPR002686">
    <property type="entry name" value="Transposase_17"/>
</dbReference>
<gene>
    <name evidence="2" type="ORF">FD37_GL001043</name>
</gene>
<dbReference type="GO" id="GO:0004803">
    <property type="term" value="F:transposase activity"/>
    <property type="evidence" value="ECO:0007669"/>
    <property type="project" value="InterPro"/>
</dbReference>
<dbReference type="InterPro" id="IPR036515">
    <property type="entry name" value="Transposase_17_sf"/>
</dbReference>
<dbReference type="SMART" id="SM01321">
    <property type="entry name" value="Y1_Tnp"/>
    <property type="match status" value="1"/>
</dbReference>
<evidence type="ECO:0000313" key="2">
    <source>
        <dbReference type="EMBL" id="KRL48584.1"/>
    </source>
</evidence>
<dbReference type="AlphaFoldDB" id="A0A0R1R6C2"/>
<dbReference type="Pfam" id="PF01797">
    <property type="entry name" value="Y1_Tnp"/>
    <property type="match status" value="1"/>
</dbReference>
<organism evidence="2 3">
    <name type="scientific">Levilactobacillus spicheri DSM 15429</name>
    <dbReference type="NCBI Taxonomy" id="1423805"/>
    <lineage>
        <taxon>Bacteria</taxon>
        <taxon>Bacillati</taxon>
        <taxon>Bacillota</taxon>
        <taxon>Bacilli</taxon>
        <taxon>Lactobacillales</taxon>
        <taxon>Lactobacillaceae</taxon>
        <taxon>Levilactobacillus</taxon>
    </lineage>
</organism>
<evidence type="ECO:0000313" key="3">
    <source>
        <dbReference type="Proteomes" id="UP000051835"/>
    </source>
</evidence>
<dbReference type="PANTHER" id="PTHR33360">
    <property type="entry name" value="TRANSPOSASE FOR INSERTION SEQUENCE ELEMENT IS200"/>
    <property type="match status" value="1"/>
</dbReference>
<name>A0A0R1R6C2_9LACO</name>
<dbReference type="Gene3D" id="3.30.70.1290">
    <property type="entry name" value="Transposase IS200-like"/>
    <property type="match status" value="1"/>
</dbReference>
<dbReference type="RefSeq" id="WP_056963671.1">
    <property type="nucleotide sequence ID" value="NZ_AZFC01000015.1"/>
</dbReference>
<reference evidence="2 3" key="1">
    <citation type="journal article" date="2015" name="Genome Announc.">
        <title>Expanding the biotechnology potential of lactobacilli through comparative genomics of 213 strains and associated genera.</title>
        <authorList>
            <person name="Sun Z."/>
            <person name="Harris H.M."/>
            <person name="McCann A."/>
            <person name="Guo C."/>
            <person name="Argimon S."/>
            <person name="Zhang W."/>
            <person name="Yang X."/>
            <person name="Jeffery I.B."/>
            <person name="Cooney J.C."/>
            <person name="Kagawa T.F."/>
            <person name="Liu W."/>
            <person name="Song Y."/>
            <person name="Salvetti E."/>
            <person name="Wrobel A."/>
            <person name="Rasinkangas P."/>
            <person name="Parkhill J."/>
            <person name="Rea M.C."/>
            <person name="O'Sullivan O."/>
            <person name="Ritari J."/>
            <person name="Douillard F.P."/>
            <person name="Paul Ross R."/>
            <person name="Yang R."/>
            <person name="Briner A.E."/>
            <person name="Felis G.E."/>
            <person name="de Vos W.M."/>
            <person name="Barrangou R."/>
            <person name="Klaenhammer T.R."/>
            <person name="Caufield P.W."/>
            <person name="Cui Y."/>
            <person name="Zhang H."/>
            <person name="O'Toole P.W."/>
        </authorList>
    </citation>
    <scope>NUCLEOTIDE SEQUENCE [LARGE SCALE GENOMIC DNA]</scope>
    <source>
        <strain evidence="2 3">DSM 15429</strain>
    </source>
</reference>
<comment type="caution">
    <text evidence="2">The sequence shown here is derived from an EMBL/GenBank/DDBJ whole genome shotgun (WGS) entry which is preliminary data.</text>
</comment>
<accession>A0A0R1R6C2</accession>
<sequence>MSKEKPCLDGTIYERNYVYNFHFHLIWVTKYRHPVFTTPALTDDMQNILERIAMLNEVTIEQIEIMPDHIHLLISFKPKYAPTNIVKAFKGGSARMFFEKHPEIKAQEFWGGHLWSHSYYMSTLGNMCRETVQNYIANQKRHDSQ</sequence>
<dbReference type="SUPFAM" id="SSF143422">
    <property type="entry name" value="Transposase IS200-like"/>
    <property type="match status" value="1"/>
</dbReference>
<dbReference type="PANTHER" id="PTHR33360:SF2">
    <property type="entry name" value="TRANSPOSASE FOR INSERTION SEQUENCE ELEMENT IS200"/>
    <property type="match status" value="1"/>
</dbReference>
<dbReference type="EMBL" id="AZFC01000015">
    <property type="protein sequence ID" value="KRL48584.1"/>
    <property type="molecule type" value="Genomic_DNA"/>
</dbReference>